<dbReference type="InterPro" id="IPR037207">
    <property type="entry name" value="Nuop51_4Fe4S-bd_sf"/>
</dbReference>
<keyword evidence="3" id="KW-1185">Reference proteome</keyword>
<dbReference type="SUPFAM" id="SSF142984">
    <property type="entry name" value="Nqo1 middle domain-like"/>
    <property type="match status" value="1"/>
</dbReference>
<accession>A0A5J4ZVY0</accession>
<dbReference type="InterPro" id="IPR054765">
    <property type="entry name" value="SLBB_dom"/>
</dbReference>
<dbReference type="Pfam" id="PF22461">
    <property type="entry name" value="SLBB_2"/>
    <property type="match status" value="1"/>
</dbReference>
<name>A0A5J4ZVY0_9ASTE</name>
<dbReference type="EMBL" id="CM018048">
    <property type="protein sequence ID" value="KAA8521936.1"/>
    <property type="molecule type" value="Genomic_DNA"/>
</dbReference>
<dbReference type="GO" id="GO:0005739">
    <property type="term" value="C:mitochondrion"/>
    <property type="evidence" value="ECO:0007669"/>
    <property type="project" value="GOC"/>
</dbReference>
<dbReference type="AlphaFoldDB" id="A0A5J4ZVY0"/>
<dbReference type="InterPro" id="IPR050837">
    <property type="entry name" value="ComplexI_51kDa_subunit"/>
</dbReference>
<dbReference type="GO" id="GO:0006120">
    <property type="term" value="P:mitochondrial electron transport, NADH to ubiquinone"/>
    <property type="evidence" value="ECO:0007669"/>
    <property type="project" value="TreeGrafter"/>
</dbReference>
<sequence length="147" mass="16137">MSIPLKELIERHCGGVTGGWDNLLAIIPGGLSVPLIPKHVGDDVLMDYDALKAVQSGLGTAAVIVMDKSTDVVDALARLSYFYKHESCGQCTSERSLRGGSGSVQRGSYWRLLLIEFSTWGKNTFAVGYWGIKLQKVLRTQVRRHSN</sequence>
<feature type="domain" description="SLBB" evidence="1">
    <location>
        <begin position="1"/>
        <end position="65"/>
    </location>
</feature>
<evidence type="ECO:0000313" key="2">
    <source>
        <dbReference type="EMBL" id="KAA8521936.1"/>
    </source>
</evidence>
<protein>
    <recommendedName>
        <fullName evidence="1">SLBB domain-containing protein</fullName>
    </recommendedName>
</protein>
<dbReference type="Proteomes" id="UP000325577">
    <property type="component" value="Linkage Group LG5"/>
</dbReference>
<dbReference type="Gene3D" id="1.20.1440.230">
    <property type="entry name" value="NADH-ubiquinone oxidoreductase 51kDa subunit, iron-sulphur binding domain"/>
    <property type="match status" value="1"/>
</dbReference>
<dbReference type="PANTHER" id="PTHR11780">
    <property type="entry name" value="NADH-UBIQUINONE OXIDOREDUCTASE FLAVOPROTEIN 1 NDUFV1"/>
    <property type="match status" value="1"/>
</dbReference>
<organism evidence="2 3">
    <name type="scientific">Nyssa sinensis</name>
    <dbReference type="NCBI Taxonomy" id="561372"/>
    <lineage>
        <taxon>Eukaryota</taxon>
        <taxon>Viridiplantae</taxon>
        <taxon>Streptophyta</taxon>
        <taxon>Embryophyta</taxon>
        <taxon>Tracheophyta</taxon>
        <taxon>Spermatophyta</taxon>
        <taxon>Magnoliopsida</taxon>
        <taxon>eudicotyledons</taxon>
        <taxon>Gunneridae</taxon>
        <taxon>Pentapetalae</taxon>
        <taxon>asterids</taxon>
        <taxon>Cornales</taxon>
        <taxon>Nyssaceae</taxon>
        <taxon>Nyssa</taxon>
    </lineage>
</organism>
<dbReference type="SUPFAM" id="SSF140490">
    <property type="entry name" value="Nqo1C-terminal domain-like"/>
    <property type="match status" value="1"/>
</dbReference>
<dbReference type="Gene3D" id="3.10.20.600">
    <property type="match status" value="1"/>
</dbReference>
<reference evidence="2 3" key="1">
    <citation type="submission" date="2019-09" db="EMBL/GenBank/DDBJ databases">
        <title>A chromosome-level genome assembly of the Chinese tupelo Nyssa sinensis.</title>
        <authorList>
            <person name="Yang X."/>
            <person name="Kang M."/>
            <person name="Yang Y."/>
            <person name="Xiong H."/>
            <person name="Wang M."/>
            <person name="Zhang Z."/>
            <person name="Wang Z."/>
            <person name="Wu H."/>
            <person name="Ma T."/>
            <person name="Liu J."/>
            <person name="Xi Z."/>
        </authorList>
    </citation>
    <scope>NUCLEOTIDE SEQUENCE [LARGE SCALE GENOMIC DNA]</scope>
    <source>
        <strain evidence="2">J267</strain>
        <tissue evidence="2">Leaf</tissue>
    </source>
</reference>
<evidence type="ECO:0000313" key="3">
    <source>
        <dbReference type="Proteomes" id="UP000325577"/>
    </source>
</evidence>
<dbReference type="OrthoDB" id="42889at2759"/>
<gene>
    <name evidence="2" type="ORF">F0562_012750</name>
</gene>
<dbReference type="PANTHER" id="PTHR11780:SF10">
    <property type="entry name" value="NADH DEHYDROGENASE [UBIQUINONE] FLAVOPROTEIN 1, MITOCHONDRIAL"/>
    <property type="match status" value="1"/>
</dbReference>
<proteinExistence type="predicted"/>
<evidence type="ECO:0000259" key="1">
    <source>
        <dbReference type="Pfam" id="PF22461"/>
    </source>
</evidence>